<gene>
    <name evidence="3" type="ORF">UFOPK3522_01381</name>
</gene>
<dbReference type="InterPro" id="IPR058581">
    <property type="entry name" value="TM_HPP"/>
</dbReference>
<feature type="transmembrane region" description="Helical" evidence="1">
    <location>
        <begin position="56"/>
        <end position="74"/>
    </location>
</feature>
<feature type="transmembrane region" description="Helical" evidence="1">
    <location>
        <begin position="105"/>
        <end position="126"/>
    </location>
</feature>
<dbReference type="EMBL" id="CAESAO010000149">
    <property type="protein sequence ID" value="CAB4346491.1"/>
    <property type="molecule type" value="Genomic_DNA"/>
</dbReference>
<keyword evidence="1" id="KW-0472">Membrane</keyword>
<name>A0A6J5ZVQ6_9ZZZZ</name>
<keyword evidence="1" id="KW-1133">Transmembrane helix</keyword>
<dbReference type="AlphaFoldDB" id="A0A6J5ZVQ6"/>
<feature type="transmembrane region" description="Helical" evidence="1">
    <location>
        <begin position="183"/>
        <end position="203"/>
    </location>
</feature>
<evidence type="ECO:0000313" key="3">
    <source>
        <dbReference type="EMBL" id="CAB4346491.1"/>
    </source>
</evidence>
<dbReference type="Pfam" id="PF04982">
    <property type="entry name" value="TM_HPP"/>
    <property type="match status" value="1"/>
</dbReference>
<protein>
    <submittedName>
        <fullName evidence="3">Unannotated protein</fullName>
    </submittedName>
</protein>
<evidence type="ECO:0000259" key="2">
    <source>
        <dbReference type="Pfam" id="PF04982"/>
    </source>
</evidence>
<reference evidence="3" key="1">
    <citation type="submission" date="2020-05" db="EMBL/GenBank/DDBJ databases">
        <authorList>
            <person name="Chiriac C."/>
            <person name="Salcher M."/>
            <person name="Ghai R."/>
            <person name="Kavagutti S V."/>
        </authorList>
    </citation>
    <scope>NUCLEOTIDE SEQUENCE</scope>
</reference>
<proteinExistence type="predicted"/>
<organism evidence="3">
    <name type="scientific">freshwater metagenome</name>
    <dbReference type="NCBI Taxonomy" id="449393"/>
    <lineage>
        <taxon>unclassified sequences</taxon>
        <taxon>metagenomes</taxon>
        <taxon>ecological metagenomes</taxon>
    </lineage>
</organism>
<accession>A0A6J5ZVQ6</accession>
<keyword evidence="1" id="KW-0812">Transmembrane</keyword>
<evidence type="ECO:0000256" key="1">
    <source>
        <dbReference type="SAM" id="Phobius"/>
    </source>
</evidence>
<sequence>MVASAPLPALSARCTPKTLAGLSLRPVSRHYSNISDILPRRATINDVSVPYRSGSLYILVVGTFLTAMLCALAVVASEPFVVPSVGPTIFIIVGFPLSEQAHPRNILFATAVAIVAGIVALAVFGLINVPTDLTDLSWTRAGALVVAVALGIGGIIALRALHVPALAAAMIIAAGLLKDPRDWVSVFVGVLVVTIVGVAINRASGKPQALWWRPQPSAK</sequence>
<feature type="transmembrane region" description="Helical" evidence="1">
    <location>
        <begin position="138"/>
        <end position="156"/>
    </location>
</feature>
<feature type="domain" description="HPP transmembrane region" evidence="2">
    <location>
        <begin position="59"/>
        <end position="204"/>
    </location>
</feature>
<feature type="transmembrane region" description="Helical" evidence="1">
    <location>
        <begin position="80"/>
        <end position="98"/>
    </location>
</feature>